<proteinExistence type="predicted"/>
<protein>
    <submittedName>
        <fullName evidence="1">Uncharacterized protein</fullName>
    </submittedName>
</protein>
<accession>A0A1D9QAI9</accession>
<name>A0A1D9QAI9_SCLS1</name>
<dbReference type="Proteomes" id="UP000177798">
    <property type="component" value="Chromosome 8"/>
</dbReference>
<dbReference type="OrthoDB" id="3556154at2759"/>
<dbReference type="KEGG" id="ssl:SS1G_05533"/>
<organism evidence="1 2">
    <name type="scientific">Sclerotinia sclerotiorum (strain ATCC 18683 / 1980 / Ss-1)</name>
    <name type="common">White mold</name>
    <name type="synonym">Whetzelinia sclerotiorum</name>
    <dbReference type="NCBI Taxonomy" id="665079"/>
    <lineage>
        <taxon>Eukaryota</taxon>
        <taxon>Fungi</taxon>
        <taxon>Dikarya</taxon>
        <taxon>Ascomycota</taxon>
        <taxon>Pezizomycotina</taxon>
        <taxon>Leotiomycetes</taxon>
        <taxon>Helotiales</taxon>
        <taxon>Sclerotiniaceae</taxon>
        <taxon>Sclerotinia</taxon>
    </lineage>
</organism>
<reference evidence="2" key="1">
    <citation type="journal article" date="2017" name="Genome Biol. Evol.">
        <title>The complete genome sequence of the phytopathogenic fungus Sclerotinia sclerotiorum reveals insights into the genome architecture of broad host range pathogens.</title>
        <authorList>
            <person name="Derbyshire M."/>
            <person name="Denton-Giles M."/>
            <person name="Hegedus D."/>
            <person name="Seifbarghy S."/>
            <person name="Rollins J."/>
            <person name="van Kan J."/>
            <person name="Seidl M.F."/>
            <person name="Faino L."/>
            <person name="Mbengue M."/>
            <person name="Navaud O."/>
            <person name="Raffaele S."/>
            <person name="Hammond-Kosack K."/>
            <person name="Heard S."/>
            <person name="Oliver R."/>
        </authorList>
    </citation>
    <scope>NUCLEOTIDE SEQUENCE [LARGE SCALE GENOMIC DNA]</scope>
    <source>
        <strain evidence="2">ATCC 18683 / 1980 / Ss-1</strain>
    </source>
</reference>
<dbReference type="VEuPathDB" id="FungiDB:sscle_08g067400"/>
<gene>
    <name evidence="1" type="ORF">sscle_08g067400</name>
</gene>
<dbReference type="EMBL" id="CP017821">
    <property type="protein sequence ID" value="APA11970.1"/>
    <property type="molecule type" value="Genomic_DNA"/>
</dbReference>
<evidence type="ECO:0000313" key="2">
    <source>
        <dbReference type="Proteomes" id="UP000177798"/>
    </source>
</evidence>
<dbReference type="RefSeq" id="XP_001594104.1">
    <property type="nucleotide sequence ID" value="XM_001594054.1"/>
</dbReference>
<dbReference type="AlphaFoldDB" id="A0A1D9QAI9"/>
<sequence>MDISFEGFYPYIEFFDEENVQPGKEESPDLAESSIPSVLDSIMKVPLDLSAKTSSKLSVSMCPAATGIVDSEGVCESKSFPNLLETPISGVLDGTAHESVLVLKDSETSEVVDDEAIVSKPSEVEIVSGIICESEPPLKGSKISEVVDDEALVSKPSEVETK</sequence>
<evidence type="ECO:0000313" key="1">
    <source>
        <dbReference type="EMBL" id="APA11970.1"/>
    </source>
</evidence>